<feature type="domain" description="AB hydrolase-1" evidence="3">
    <location>
        <begin position="75"/>
        <end position="333"/>
    </location>
</feature>
<sequence length="353" mass="37147">MPWRHSRANRRPLRRAGAVLFAILLAGSLPAPAQAQPDAASCQDVTIPVWLDALLPQLVHGTLCAPPQGARTVQVLVPGATYNNVYWDAALAPETRSFRLAMNKAGYATLALDRLGTGASSKPPSALLTAFTEADVVHQVIQAIRHGDVGPRFDKVILGGHSLGSAITVLEAGTYHDVDGVLITGLAHHINPPGALIIFGSFIPVALDPKLSRLGLDPTYLTTQPGTRYTAFHAPGPDVPEMTAYDEASKDVVAPGELLDAAALATVLPYSWRITVPVLVVLGGGDAGLCGPLATDCTSSEGLLRSEAPYYSAAARLRTYVLPGYGHSINYAPNAPDYHRAVTQWAGTMGLSG</sequence>
<protein>
    <recommendedName>
        <fullName evidence="3">AB hydrolase-1 domain-containing protein</fullName>
    </recommendedName>
</protein>
<dbReference type="KEGG" id="aori:SD37_33465"/>
<dbReference type="GO" id="GO:0016787">
    <property type="term" value="F:hydrolase activity"/>
    <property type="evidence" value="ECO:0007669"/>
    <property type="project" value="UniProtKB-KW"/>
</dbReference>
<keyword evidence="5" id="KW-1185">Reference proteome</keyword>
<gene>
    <name evidence="4" type="ORF">SD37_33465</name>
</gene>
<evidence type="ECO:0000313" key="4">
    <source>
        <dbReference type="EMBL" id="ANN20033.1"/>
    </source>
</evidence>
<feature type="signal peptide" evidence="2">
    <location>
        <begin position="1"/>
        <end position="35"/>
    </location>
</feature>
<dbReference type="InterPro" id="IPR050266">
    <property type="entry name" value="AB_hydrolase_sf"/>
</dbReference>
<dbReference type="RefSeq" id="WP_044851515.1">
    <property type="nucleotide sequence ID" value="NZ_CP016174.1"/>
</dbReference>
<evidence type="ECO:0000313" key="5">
    <source>
        <dbReference type="Proteomes" id="UP000093695"/>
    </source>
</evidence>
<dbReference type="GO" id="GO:0016020">
    <property type="term" value="C:membrane"/>
    <property type="evidence" value="ECO:0007669"/>
    <property type="project" value="TreeGrafter"/>
</dbReference>
<dbReference type="InterPro" id="IPR000073">
    <property type="entry name" value="AB_hydrolase_1"/>
</dbReference>
<evidence type="ECO:0000256" key="1">
    <source>
        <dbReference type="ARBA" id="ARBA00022801"/>
    </source>
</evidence>
<name>A0A193C6P7_AMYOR</name>
<reference evidence="4 5" key="1">
    <citation type="journal article" date="2015" name="Genome Announc.">
        <title>Draft Genome Sequence of Norvancomycin-Producing Strain Amycolatopsis orientalis CPCC200066.</title>
        <authorList>
            <person name="Lei X."/>
            <person name="Yuan F."/>
            <person name="Shi Y."/>
            <person name="Li X."/>
            <person name="Wang L."/>
            <person name="Hong B."/>
        </authorList>
    </citation>
    <scope>NUCLEOTIDE SEQUENCE [LARGE SCALE GENOMIC DNA]</scope>
    <source>
        <strain evidence="4 5">B-37</strain>
    </source>
</reference>
<evidence type="ECO:0000256" key="2">
    <source>
        <dbReference type="SAM" id="SignalP"/>
    </source>
</evidence>
<dbReference type="STRING" id="31958.SD37_33465"/>
<keyword evidence="1" id="KW-0378">Hydrolase</keyword>
<dbReference type="AlphaFoldDB" id="A0A193C6P7"/>
<dbReference type="Proteomes" id="UP000093695">
    <property type="component" value="Chromosome"/>
</dbReference>
<dbReference type="InterPro" id="IPR029058">
    <property type="entry name" value="AB_hydrolase_fold"/>
</dbReference>
<proteinExistence type="predicted"/>
<dbReference type="SUPFAM" id="SSF53474">
    <property type="entry name" value="alpha/beta-Hydrolases"/>
    <property type="match status" value="1"/>
</dbReference>
<dbReference type="PANTHER" id="PTHR43798">
    <property type="entry name" value="MONOACYLGLYCEROL LIPASE"/>
    <property type="match status" value="1"/>
</dbReference>
<organism evidence="4 5">
    <name type="scientific">Amycolatopsis orientalis</name>
    <name type="common">Nocardia orientalis</name>
    <dbReference type="NCBI Taxonomy" id="31958"/>
    <lineage>
        <taxon>Bacteria</taxon>
        <taxon>Bacillati</taxon>
        <taxon>Actinomycetota</taxon>
        <taxon>Actinomycetes</taxon>
        <taxon>Pseudonocardiales</taxon>
        <taxon>Pseudonocardiaceae</taxon>
        <taxon>Amycolatopsis</taxon>
    </lineage>
</organism>
<accession>A0A193C6P7</accession>
<dbReference type="EMBL" id="CP016174">
    <property type="protein sequence ID" value="ANN20033.1"/>
    <property type="molecule type" value="Genomic_DNA"/>
</dbReference>
<dbReference type="Pfam" id="PF12697">
    <property type="entry name" value="Abhydrolase_6"/>
    <property type="match status" value="1"/>
</dbReference>
<dbReference type="Gene3D" id="3.40.50.1820">
    <property type="entry name" value="alpha/beta hydrolase"/>
    <property type="match status" value="1"/>
</dbReference>
<dbReference type="PANTHER" id="PTHR43798:SF31">
    <property type="entry name" value="AB HYDROLASE SUPERFAMILY PROTEIN YCLE"/>
    <property type="match status" value="1"/>
</dbReference>
<feature type="chain" id="PRO_5008256480" description="AB hydrolase-1 domain-containing protein" evidence="2">
    <location>
        <begin position="36"/>
        <end position="353"/>
    </location>
</feature>
<keyword evidence="2" id="KW-0732">Signal</keyword>
<evidence type="ECO:0000259" key="3">
    <source>
        <dbReference type="Pfam" id="PF12697"/>
    </source>
</evidence>
<dbReference type="eggNOG" id="COG2267">
    <property type="taxonomic scope" value="Bacteria"/>
</dbReference>